<dbReference type="PANTHER" id="PTHR36245:SF5">
    <property type="entry name" value="GLYCINE-RICH PROTEIN DOT1-LIKE"/>
    <property type="match status" value="1"/>
</dbReference>
<proteinExistence type="predicted"/>
<reference evidence="2 3" key="1">
    <citation type="submission" date="2024-04" db="EMBL/GenBank/DDBJ databases">
        <title>Genome assembly C_amara_ONT_v2.</title>
        <authorList>
            <person name="Yant L."/>
            <person name="Moore C."/>
            <person name="Slenker M."/>
        </authorList>
    </citation>
    <scope>NUCLEOTIDE SEQUENCE [LARGE SCALE GENOMIC DNA]</scope>
    <source>
        <tissue evidence="2">Leaf</tissue>
    </source>
</reference>
<gene>
    <name evidence="2" type="ORF">V5N11_014980</name>
</gene>
<evidence type="ECO:0000313" key="3">
    <source>
        <dbReference type="Proteomes" id="UP001558713"/>
    </source>
</evidence>
<comment type="caution">
    <text evidence="2">The sequence shown here is derived from an EMBL/GenBank/DDBJ whole genome shotgun (WGS) entry which is preliminary data.</text>
</comment>
<feature type="chain" id="PRO_5044789182" description="Glycine-rich protein" evidence="1">
    <location>
        <begin position="28"/>
        <end position="124"/>
    </location>
</feature>
<evidence type="ECO:0008006" key="4">
    <source>
        <dbReference type="Google" id="ProtNLM"/>
    </source>
</evidence>
<dbReference type="EMBL" id="JBANAX010000583">
    <property type="protein sequence ID" value="KAL1202033.1"/>
    <property type="molecule type" value="Genomic_DNA"/>
</dbReference>
<name>A0ABD1A5D3_CARAN</name>
<sequence>MGLRKTSLLLCILFVFHLQYTFPSVSSRPSSCAKNHETLPFNVSNPDVVGLQGKPRVLAVVNKGGGARGGGGGGGRSRSRGGAGVIYPIGTRSHHSIGSRNLRGEMCAVGWLGLSVLAGLILVI</sequence>
<feature type="signal peptide" evidence="1">
    <location>
        <begin position="1"/>
        <end position="27"/>
    </location>
</feature>
<organism evidence="2 3">
    <name type="scientific">Cardamine amara subsp. amara</name>
    <dbReference type="NCBI Taxonomy" id="228776"/>
    <lineage>
        <taxon>Eukaryota</taxon>
        <taxon>Viridiplantae</taxon>
        <taxon>Streptophyta</taxon>
        <taxon>Embryophyta</taxon>
        <taxon>Tracheophyta</taxon>
        <taxon>Spermatophyta</taxon>
        <taxon>Magnoliopsida</taxon>
        <taxon>eudicotyledons</taxon>
        <taxon>Gunneridae</taxon>
        <taxon>Pentapetalae</taxon>
        <taxon>rosids</taxon>
        <taxon>malvids</taxon>
        <taxon>Brassicales</taxon>
        <taxon>Brassicaceae</taxon>
        <taxon>Cardamineae</taxon>
        <taxon>Cardamine</taxon>
    </lineage>
</organism>
<evidence type="ECO:0000313" key="2">
    <source>
        <dbReference type="EMBL" id="KAL1202033.1"/>
    </source>
</evidence>
<protein>
    <recommendedName>
        <fullName evidence="4">Glycine-rich protein</fullName>
    </recommendedName>
</protein>
<evidence type="ECO:0000256" key="1">
    <source>
        <dbReference type="SAM" id="SignalP"/>
    </source>
</evidence>
<accession>A0ABD1A5D3</accession>
<dbReference type="Proteomes" id="UP001558713">
    <property type="component" value="Unassembled WGS sequence"/>
</dbReference>
<dbReference type="AlphaFoldDB" id="A0ABD1A5D3"/>
<dbReference type="PANTHER" id="PTHR36245">
    <property type="entry name" value="GLYCINE-RICH PROTEIN DOT1-LIKE"/>
    <property type="match status" value="1"/>
</dbReference>
<keyword evidence="1" id="KW-0732">Signal</keyword>
<keyword evidence="3" id="KW-1185">Reference proteome</keyword>